<name>A0A6G9Z1H9_9NOCA</name>
<evidence type="ECO:0000313" key="1">
    <source>
        <dbReference type="EMBL" id="QIS19217.1"/>
    </source>
</evidence>
<dbReference type="EMBL" id="CP046173">
    <property type="protein sequence ID" value="QIS19217.1"/>
    <property type="molecule type" value="Genomic_DNA"/>
</dbReference>
<protein>
    <submittedName>
        <fullName evidence="1">Uncharacterized protein</fullName>
    </submittedName>
</protein>
<dbReference type="AlphaFoldDB" id="A0A6G9Z1H9"/>
<sequence length="95" mass="10573">MTDNRTPAQHKADVAACTLDRLQRIAPELELLIWQLGMLGDYADEHPELGINGAFLRRMGGHVWMLAHLVPEVVRDIASRLPIRGLDFGGEEAES</sequence>
<gene>
    <name evidence="1" type="ORF">F6W96_13870</name>
</gene>
<dbReference type="RefSeq" id="WP_167486511.1">
    <property type="nucleotide sequence ID" value="NZ_CP046173.1"/>
</dbReference>
<accession>A0A6G9Z1H9</accession>
<evidence type="ECO:0000313" key="2">
    <source>
        <dbReference type="Proteomes" id="UP000500953"/>
    </source>
</evidence>
<reference evidence="1 2" key="1">
    <citation type="journal article" date="2019" name="ACS Chem. Biol.">
        <title>Identification and Mobilization of a Cryptic Antibiotic Biosynthesis Gene Locus from a Human-Pathogenic Nocardia Isolate.</title>
        <authorList>
            <person name="Herisse M."/>
            <person name="Ishida K."/>
            <person name="Porter J.L."/>
            <person name="Howden B."/>
            <person name="Hertweck C."/>
            <person name="Stinear T.P."/>
            <person name="Pidot S.J."/>
        </authorList>
    </citation>
    <scope>NUCLEOTIDE SEQUENCE [LARGE SCALE GENOMIC DNA]</scope>
    <source>
        <strain evidence="1 2">AUSMDU00012715</strain>
    </source>
</reference>
<dbReference type="Proteomes" id="UP000500953">
    <property type="component" value="Chromosome"/>
</dbReference>
<proteinExistence type="predicted"/>
<organism evidence="1 2">
    <name type="scientific">Nocardia terpenica</name>
    <dbReference type="NCBI Taxonomy" id="455432"/>
    <lineage>
        <taxon>Bacteria</taxon>
        <taxon>Bacillati</taxon>
        <taxon>Actinomycetota</taxon>
        <taxon>Actinomycetes</taxon>
        <taxon>Mycobacteriales</taxon>
        <taxon>Nocardiaceae</taxon>
        <taxon>Nocardia</taxon>
    </lineage>
</organism>